<name>A0ABW2KM19_9ACTN</name>
<proteinExistence type="predicted"/>
<dbReference type="Proteomes" id="UP001596540">
    <property type="component" value="Unassembled WGS sequence"/>
</dbReference>
<gene>
    <name evidence="1" type="ORF">ACFQRF_24590</name>
</gene>
<sequence>MRLTGVLIALIGGLLLVPAVNSLNTVSCGSGAKNQPTVHIEPGETCEFTSFWTREEVVRSYEEQKRADDMWSYGLIAAEGTWTALGVWMIVSPGGWRPQDSGRRPA</sequence>
<evidence type="ECO:0000313" key="2">
    <source>
        <dbReference type="Proteomes" id="UP001596540"/>
    </source>
</evidence>
<protein>
    <recommendedName>
        <fullName evidence="3">Transmembrane protein</fullName>
    </recommendedName>
</protein>
<dbReference type="RefSeq" id="WP_379873555.1">
    <property type="nucleotide sequence ID" value="NZ_JBHTBH010000014.1"/>
</dbReference>
<organism evidence="1 2">
    <name type="scientific">Marinactinospora rubrisoli</name>
    <dbReference type="NCBI Taxonomy" id="2715399"/>
    <lineage>
        <taxon>Bacteria</taxon>
        <taxon>Bacillati</taxon>
        <taxon>Actinomycetota</taxon>
        <taxon>Actinomycetes</taxon>
        <taxon>Streptosporangiales</taxon>
        <taxon>Nocardiopsidaceae</taxon>
        <taxon>Marinactinospora</taxon>
    </lineage>
</organism>
<evidence type="ECO:0008006" key="3">
    <source>
        <dbReference type="Google" id="ProtNLM"/>
    </source>
</evidence>
<evidence type="ECO:0000313" key="1">
    <source>
        <dbReference type="EMBL" id="MFC7330918.1"/>
    </source>
</evidence>
<reference evidence="2" key="1">
    <citation type="journal article" date="2019" name="Int. J. Syst. Evol. Microbiol.">
        <title>The Global Catalogue of Microorganisms (GCM) 10K type strain sequencing project: providing services to taxonomists for standard genome sequencing and annotation.</title>
        <authorList>
            <consortium name="The Broad Institute Genomics Platform"/>
            <consortium name="The Broad Institute Genome Sequencing Center for Infectious Disease"/>
            <person name="Wu L."/>
            <person name="Ma J."/>
        </authorList>
    </citation>
    <scope>NUCLEOTIDE SEQUENCE [LARGE SCALE GENOMIC DNA]</scope>
    <source>
        <strain evidence="2">CGMCC 4.7382</strain>
    </source>
</reference>
<dbReference type="EMBL" id="JBHTBH010000014">
    <property type="protein sequence ID" value="MFC7330918.1"/>
    <property type="molecule type" value="Genomic_DNA"/>
</dbReference>
<keyword evidence="2" id="KW-1185">Reference proteome</keyword>
<comment type="caution">
    <text evidence="1">The sequence shown here is derived from an EMBL/GenBank/DDBJ whole genome shotgun (WGS) entry which is preliminary data.</text>
</comment>
<accession>A0ABW2KM19</accession>